<evidence type="ECO:0000256" key="6">
    <source>
        <dbReference type="ARBA" id="ARBA00022807"/>
    </source>
</evidence>
<keyword evidence="5" id="KW-0378">Hydrolase</keyword>
<accession>A0ABY1PWN9</accession>
<evidence type="ECO:0000256" key="8">
    <source>
        <dbReference type="ARBA" id="ARBA00031559"/>
    </source>
</evidence>
<evidence type="ECO:0000313" key="9">
    <source>
        <dbReference type="EMBL" id="SMP50009.1"/>
    </source>
</evidence>
<dbReference type="RefSeq" id="WP_283431839.1">
    <property type="nucleotide sequence ID" value="NZ_CAWLDM010000001.1"/>
</dbReference>
<evidence type="ECO:0000256" key="7">
    <source>
        <dbReference type="ARBA" id="ARBA00030836"/>
    </source>
</evidence>
<dbReference type="Gene3D" id="3.40.630.20">
    <property type="entry name" value="Peptidase C15, pyroglutamyl peptidase I-like"/>
    <property type="match status" value="1"/>
</dbReference>
<comment type="caution">
    <text evidence="9">The sequence shown here is derived from an EMBL/GenBank/DDBJ whole genome shotgun (WGS) entry which is preliminary data.</text>
</comment>
<reference evidence="9 10" key="1">
    <citation type="submission" date="2017-05" db="EMBL/GenBank/DDBJ databases">
        <authorList>
            <person name="Varghese N."/>
            <person name="Submissions S."/>
        </authorList>
    </citation>
    <scope>NUCLEOTIDE SEQUENCE [LARGE SCALE GENOMIC DNA]</scope>
    <source>
        <strain evidence="9 10">DSM 25457</strain>
    </source>
</reference>
<organism evidence="9 10">
    <name type="scientific">Neorhodopirellula lusitana</name>
    <dbReference type="NCBI Taxonomy" id="445327"/>
    <lineage>
        <taxon>Bacteria</taxon>
        <taxon>Pseudomonadati</taxon>
        <taxon>Planctomycetota</taxon>
        <taxon>Planctomycetia</taxon>
        <taxon>Pirellulales</taxon>
        <taxon>Pirellulaceae</taxon>
        <taxon>Neorhodopirellula</taxon>
    </lineage>
</organism>
<gene>
    <name evidence="9" type="ORF">SAMN06265222_10323</name>
</gene>
<keyword evidence="10" id="KW-1185">Reference proteome</keyword>
<proteinExistence type="inferred from homology"/>
<evidence type="ECO:0000256" key="1">
    <source>
        <dbReference type="ARBA" id="ARBA00006641"/>
    </source>
</evidence>
<dbReference type="PANTHER" id="PTHR23402:SF1">
    <property type="entry name" value="PYROGLUTAMYL-PEPTIDASE I"/>
    <property type="match status" value="1"/>
</dbReference>
<dbReference type="PRINTS" id="PR00706">
    <property type="entry name" value="PYROGLUPTASE"/>
</dbReference>
<evidence type="ECO:0000256" key="2">
    <source>
        <dbReference type="ARBA" id="ARBA00019191"/>
    </source>
</evidence>
<keyword evidence="4" id="KW-0645">Protease</keyword>
<evidence type="ECO:0000256" key="3">
    <source>
        <dbReference type="ARBA" id="ARBA00022490"/>
    </source>
</evidence>
<evidence type="ECO:0000256" key="4">
    <source>
        <dbReference type="ARBA" id="ARBA00022670"/>
    </source>
</evidence>
<name>A0ABY1PWN9_9BACT</name>
<dbReference type="PANTHER" id="PTHR23402">
    <property type="entry name" value="PROTEASE FAMILY C15 PYROGLUTAMYL-PEPTIDASE I-RELATED"/>
    <property type="match status" value="1"/>
</dbReference>
<dbReference type="Proteomes" id="UP001158067">
    <property type="component" value="Unassembled WGS sequence"/>
</dbReference>
<keyword evidence="3" id="KW-0963">Cytoplasm</keyword>
<dbReference type="SUPFAM" id="SSF53182">
    <property type="entry name" value="Pyrrolidone carboxyl peptidase (pyroglutamate aminopeptidase)"/>
    <property type="match status" value="1"/>
</dbReference>
<dbReference type="InterPro" id="IPR000816">
    <property type="entry name" value="Peptidase_C15"/>
</dbReference>
<dbReference type="PIRSF" id="PIRSF015592">
    <property type="entry name" value="Prld-crbxl_pptds"/>
    <property type="match status" value="1"/>
</dbReference>
<dbReference type="InterPro" id="IPR016125">
    <property type="entry name" value="Peptidase_C15-like"/>
</dbReference>
<sequence>MTRVLLTAFEPYDRWPDNASWLALMDLTHWYDGPVELVTRRYPVDLAKMSEKLRTDLQEDYDFALHCGQGPGSSILRLESIGLNLRTDGSEILSGAPAAYRSSMPLDAAAARIRGAGIPATVSHHAGTFLCNAALFLSQHYIAAFGMKTSSAFIHVPLSPGQVARENSDSPSMSTPMVSAAMAVLIQQLLERSSIA</sequence>
<evidence type="ECO:0000313" key="10">
    <source>
        <dbReference type="Proteomes" id="UP001158067"/>
    </source>
</evidence>
<dbReference type="EMBL" id="FXUG01000003">
    <property type="protein sequence ID" value="SMP50009.1"/>
    <property type="molecule type" value="Genomic_DNA"/>
</dbReference>
<dbReference type="InterPro" id="IPR036440">
    <property type="entry name" value="Peptidase_C15-like_sf"/>
</dbReference>
<evidence type="ECO:0000256" key="5">
    <source>
        <dbReference type="ARBA" id="ARBA00022801"/>
    </source>
</evidence>
<protein>
    <recommendedName>
        <fullName evidence="2">Pyrrolidone-carboxylate peptidase</fullName>
    </recommendedName>
    <alternativeName>
        <fullName evidence="7">5-oxoprolyl-peptidase</fullName>
    </alternativeName>
    <alternativeName>
        <fullName evidence="8">Pyroglutamyl-peptidase I</fullName>
    </alternativeName>
</protein>
<keyword evidence="6" id="KW-0788">Thiol protease</keyword>
<dbReference type="Pfam" id="PF01470">
    <property type="entry name" value="Peptidase_C15"/>
    <property type="match status" value="1"/>
</dbReference>
<comment type="similarity">
    <text evidence="1">Belongs to the peptidase C15 family.</text>
</comment>